<evidence type="ECO:0000313" key="2">
    <source>
        <dbReference type="EMBL" id="KEF53265.1"/>
    </source>
</evidence>
<dbReference type="Proteomes" id="UP000027920">
    <property type="component" value="Unassembled WGS sequence"/>
</dbReference>
<evidence type="ECO:0000313" key="3">
    <source>
        <dbReference type="Proteomes" id="UP000027920"/>
    </source>
</evidence>
<dbReference type="Pfam" id="PF23232">
    <property type="entry name" value="AAA_lid_13"/>
    <property type="match status" value="1"/>
</dbReference>
<dbReference type="PANTHER" id="PTHR46411:SF3">
    <property type="entry name" value="AAA+ ATPASE DOMAIN-CONTAINING PROTEIN"/>
    <property type="match status" value="1"/>
</dbReference>
<dbReference type="Gene3D" id="3.40.50.300">
    <property type="entry name" value="P-loop containing nucleotide triphosphate hydrolases"/>
    <property type="match status" value="1"/>
</dbReference>
<dbReference type="PANTHER" id="PTHR46411">
    <property type="entry name" value="FAMILY ATPASE, PUTATIVE-RELATED"/>
    <property type="match status" value="1"/>
</dbReference>
<accession>A0A072PCK6</accession>
<dbReference type="InterPro" id="IPR056599">
    <property type="entry name" value="AAA_lid_fung"/>
</dbReference>
<dbReference type="HOGENOM" id="CLU_004471_5_3_1"/>
<dbReference type="OrthoDB" id="10042665at2759"/>
<feature type="domain" description="AAA+ ATPase lid" evidence="1">
    <location>
        <begin position="35"/>
        <end position="112"/>
    </location>
</feature>
<protein>
    <recommendedName>
        <fullName evidence="1">AAA+ ATPase lid domain-containing protein</fullName>
    </recommendedName>
</protein>
<dbReference type="GeneID" id="25285617"/>
<dbReference type="EMBL" id="AMGV01000014">
    <property type="protein sequence ID" value="KEF53265.1"/>
    <property type="molecule type" value="Genomic_DNA"/>
</dbReference>
<evidence type="ECO:0000259" key="1">
    <source>
        <dbReference type="Pfam" id="PF23232"/>
    </source>
</evidence>
<keyword evidence="3" id="KW-1185">Reference proteome</keyword>
<dbReference type="VEuPathDB" id="FungiDB:A1O9_10713"/>
<reference evidence="2 3" key="1">
    <citation type="submission" date="2013-03" db="EMBL/GenBank/DDBJ databases">
        <title>The Genome Sequence of Exophiala aquamarina CBS 119918.</title>
        <authorList>
            <consortium name="The Broad Institute Genomics Platform"/>
            <person name="Cuomo C."/>
            <person name="de Hoog S."/>
            <person name="Gorbushina A."/>
            <person name="Walker B."/>
            <person name="Young S.K."/>
            <person name="Zeng Q."/>
            <person name="Gargeya S."/>
            <person name="Fitzgerald M."/>
            <person name="Haas B."/>
            <person name="Abouelleil A."/>
            <person name="Allen A.W."/>
            <person name="Alvarado L."/>
            <person name="Arachchi H.M."/>
            <person name="Berlin A.M."/>
            <person name="Chapman S.B."/>
            <person name="Gainer-Dewar J."/>
            <person name="Goldberg J."/>
            <person name="Griggs A."/>
            <person name="Gujja S."/>
            <person name="Hansen M."/>
            <person name="Howarth C."/>
            <person name="Imamovic A."/>
            <person name="Ireland A."/>
            <person name="Larimer J."/>
            <person name="McCowan C."/>
            <person name="Murphy C."/>
            <person name="Pearson M."/>
            <person name="Poon T.W."/>
            <person name="Priest M."/>
            <person name="Roberts A."/>
            <person name="Saif S."/>
            <person name="Shea T."/>
            <person name="Sisk P."/>
            <person name="Sykes S."/>
            <person name="Wortman J."/>
            <person name="Nusbaum C."/>
            <person name="Birren B."/>
        </authorList>
    </citation>
    <scope>NUCLEOTIDE SEQUENCE [LARGE SCALE GENOMIC DNA]</scope>
    <source>
        <strain evidence="2 3">CBS 119918</strain>
    </source>
</reference>
<name>A0A072PCK6_9EURO</name>
<organism evidence="2 3">
    <name type="scientific">Exophiala aquamarina CBS 119918</name>
    <dbReference type="NCBI Taxonomy" id="1182545"/>
    <lineage>
        <taxon>Eukaryota</taxon>
        <taxon>Fungi</taxon>
        <taxon>Dikarya</taxon>
        <taxon>Ascomycota</taxon>
        <taxon>Pezizomycotina</taxon>
        <taxon>Eurotiomycetes</taxon>
        <taxon>Chaetothyriomycetidae</taxon>
        <taxon>Chaetothyriales</taxon>
        <taxon>Herpotrichiellaceae</taxon>
        <taxon>Exophiala</taxon>
    </lineage>
</organism>
<gene>
    <name evidence="2" type="ORF">A1O9_10713</name>
</gene>
<sequence length="124" mass="14215">MEYYQGILFLTTNRAEDFDPAFLSRIHVTVEYPPLTAERRANVWRNLAEKMMRDSSLSGKDDEIWATLGRDYIMNGREIKNALRTAHCLAKEENKPLNLAGIHRVLELSSRFQTSTTARAGEVN</sequence>
<dbReference type="InterPro" id="IPR027417">
    <property type="entry name" value="P-loop_NTPase"/>
</dbReference>
<comment type="caution">
    <text evidence="2">The sequence shown here is derived from an EMBL/GenBank/DDBJ whole genome shotgun (WGS) entry which is preliminary data.</text>
</comment>
<dbReference type="RefSeq" id="XP_013255855.1">
    <property type="nucleotide sequence ID" value="XM_013400401.1"/>
</dbReference>
<dbReference type="SUPFAM" id="SSF52540">
    <property type="entry name" value="P-loop containing nucleoside triphosphate hydrolases"/>
    <property type="match status" value="1"/>
</dbReference>
<proteinExistence type="predicted"/>
<dbReference type="AlphaFoldDB" id="A0A072PCK6"/>